<reference evidence="1 2" key="1">
    <citation type="submission" date="2021-11" db="EMBL/GenBank/DDBJ databases">
        <title>Whole genome sequences of diphtheriae toxin producing Corynebacterium ulcerans isolates from cats in Osaka, Japan.</title>
        <authorList>
            <person name="Umeda K."/>
            <person name="Hirai Y."/>
        </authorList>
    </citation>
    <scope>NUCLEOTIDE SEQUENCE [LARGE SCALE GENOMIC DNA]</scope>
    <source>
        <strain evidence="1 2">12109B-1</strain>
    </source>
</reference>
<protein>
    <recommendedName>
        <fullName evidence="3">Transposase</fullName>
    </recommendedName>
</protein>
<evidence type="ECO:0000313" key="1">
    <source>
        <dbReference type="EMBL" id="GJJ41825.1"/>
    </source>
</evidence>
<dbReference type="EMBL" id="BQFK01000001">
    <property type="protein sequence ID" value="GJJ41825.1"/>
    <property type="molecule type" value="Genomic_DNA"/>
</dbReference>
<sequence>MSCTLQQRNSQRVSSVSAACQQRGLTGGRGKKIDPLFMSRKTLVTRIAYLTKRQWKRLEVLWQFDELMVLVQVT</sequence>
<evidence type="ECO:0000313" key="2">
    <source>
        <dbReference type="Proteomes" id="UP001205910"/>
    </source>
</evidence>
<organism evidence="1 2">
    <name type="scientific">Corynebacterium ulcerans</name>
    <dbReference type="NCBI Taxonomy" id="65058"/>
    <lineage>
        <taxon>Bacteria</taxon>
        <taxon>Bacillati</taxon>
        <taxon>Actinomycetota</taxon>
        <taxon>Actinomycetes</taxon>
        <taxon>Mycobacteriales</taxon>
        <taxon>Corynebacteriaceae</taxon>
        <taxon>Corynebacterium</taxon>
    </lineage>
</organism>
<evidence type="ECO:0008006" key="3">
    <source>
        <dbReference type="Google" id="ProtNLM"/>
    </source>
</evidence>
<accession>A0ABD0BDT0</accession>
<gene>
    <name evidence="1" type="ORF">CULCOIPH005_00140</name>
</gene>
<proteinExistence type="predicted"/>
<comment type="caution">
    <text evidence="1">The sequence shown here is derived from an EMBL/GenBank/DDBJ whole genome shotgun (WGS) entry which is preliminary data.</text>
</comment>
<dbReference type="AlphaFoldDB" id="A0ABD0BDT0"/>
<name>A0ABD0BDT0_CORUL</name>
<dbReference type="Proteomes" id="UP001205910">
    <property type="component" value="Unassembled WGS sequence"/>
</dbReference>